<evidence type="ECO:0000313" key="4">
    <source>
        <dbReference type="Proteomes" id="UP001516023"/>
    </source>
</evidence>
<evidence type="ECO:0000313" key="3">
    <source>
        <dbReference type="EMBL" id="KAL3791129.1"/>
    </source>
</evidence>
<dbReference type="PROSITE" id="PS50940">
    <property type="entry name" value="CHIT_BIND_II"/>
    <property type="match status" value="1"/>
</dbReference>
<feature type="domain" description="Chitin-binding type-2" evidence="2">
    <location>
        <begin position="42"/>
        <end position="100"/>
    </location>
</feature>
<accession>A0ABD3PU66</accession>
<reference evidence="3 4" key="1">
    <citation type="journal article" date="2020" name="G3 (Bethesda)">
        <title>Improved Reference Genome for Cyclotella cryptica CCMP332, a Model for Cell Wall Morphogenesis, Salinity Adaptation, and Lipid Production in Diatoms (Bacillariophyta).</title>
        <authorList>
            <person name="Roberts W.R."/>
            <person name="Downey K.M."/>
            <person name="Ruck E.C."/>
            <person name="Traller J.C."/>
            <person name="Alverson A.J."/>
        </authorList>
    </citation>
    <scope>NUCLEOTIDE SEQUENCE [LARGE SCALE GENOMIC DNA]</scope>
    <source>
        <strain evidence="3 4">CCMP332</strain>
    </source>
</reference>
<dbReference type="PANTHER" id="PTHR21113:SF4">
    <property type="entry name" value="CHITIN-BINDING TYPE-4 DOMAIN-CONTAINING PROTEIN"/>
    <property type="match status" value="1"/>
</dbReference>
<dbReference type="AlphaFoldDB" id="A0ABD3PU66"/>
<feature type="compositionally biased region" description="Polar residues" evidence="1">
    <location>
        <begin position="148"/>
        <end position="167"/>
    </location>
</feature>
<comment type="caution">
    <text evidence="3">The sequence shown here is derived from an EMBL/GenBank/DDBJ whole genome shotgun (WGS) entry which is preliminary data.</text>
</comment>
<dbReference type="SUPFAM" id="SSF57625">
    <property type="entry name" value="Invertebrate chitin-binding proteins"/>
    <property type="match status" value="1"/>
</dbReference>
<dbReference type="Gene3D" id="3.20.20.80">
    <property type="entry name" value="Glycosidases"/>
    <property type="match status" value="1"/>
</dbReference>
<organism evidence="3 4">
    <name type="scientific">Cyclotella cryptica</name>
    <dbReference type="NCBI Taxonomy" id="29204"/>
    <lineage>
        <taxon>Eukaryota</taxon>
        <taxon>Sar</taxon>
        <taxon>Stramenopiles</taxon>
        <taxon>Ochrophyta</taxon>
        <taxon>Bacillariophyta</taxon>
        <taxon>Coscinodiscophyceae</taxon>
        <taxon>Thalassiosirophycidae</taxon>
        <taxon>Stephanodiscales</taxon>
        <taxon>Stephanodiscaceae</taxon>
        <taxon>Cyclotella</taxon>
    </lineage>
</organism>
<dbReference type="InterPro" id="IPR036508">
    <property type="entry name" value="Chitin-bd_dom_sf"/>
</dbReference>
<keyword evidence="4" id="KW-1185">Reference proteome</keyword>
<feature type="region of interest" description="Disordered" evidence="1">
    <location>
        <begin position="109"/>
        <end position="169"/>
    </location>
</feature>
<dbReference type="PANTHER" id="PTHR21113">
    <property type="entry name" value="AGAP001705-PA"/>
    <property type="match status" value="1"/>
</dbReference>
<evidence type="ECO:0000256" key="1">
    <source>
        <dbReference type="SAM" id="MobiDB-lite"/>
    </source>
</evidence>
<feature type="compositionally biased region" description="Pro residues" evidence="1">
    <location>
        <begin position="116"/>
        <end position="128"/>
    </location>
</feature>
<dbReference type="Pfam" id="PF01607">
    <property type="entry name" value="CBM_14"/>
    <property type="match status" value="1"/>
</dbReference>
<proteinExistence type="predicted"/>
<dbReference type="Proteomes" id="UP001516023">
    <property type="component" value="Unassembled WGS sequence"/>
</dbReference>
<protein>
    <recommendedName>
        <fullName evidence="2">Chitin-binding type-2 domain-containing protein</fullName>
    </recommendedName>
</protein>
<gene>
    <name evidence="3" type="ORF">HJC23_000549</name>
</gene>
<sequence length="539" mass="58595">MTTSKITKRRRPQPTQRRTAPSLLRWGVLLSSVTPSFPLEDCNYCEGKSTGFIQVPGTECSEFVQCNNGQIVQTFNCSPGLIYDTSINQCNWATMVTCGPDYVCPTHEPTGSPANEPTPIPTFYPPTLSPERGAGSAPRPRPPPGSPVVTNPASSSTQEGAATSSAQEPLAPYRQEHHAAVFAHLNANKIGISNNIFSRARKVHKISSGAKVDSDAFRHYSYLDFSRALRTMVDVGYVVPMTDENGNDISYRNTFYLGDATNVNGAAVGLVNVAVFLSQALADSLSTGSCDEVNTDMYNGYLPASNSCGQWGLSYQDMHCDLSEATMECPLDYGMQISAGPNAQGVTPFFCGSTDMYPFTGVANYGNVIQSADSPVQNREGRTDVENCCWWGRGAVQTRGVCQYGKLNYYLGARAFEEGRPAIFPDINFCATPQKICSTDPKSGDVEWIASLFRWIDTVQSYDDPEWSYVQQLNQFVMGGMVDGFFIQAVSGITTQGCHSPPCAGDMGTAVEMADAGERWSNFQQVAQTLGLPVKDVQR</sequence>
<dbReference type="SMART" id="SM00494">
    <property type="entry name" value="ChtBD2"/>
    <property type="match status" value="1"/>
</dbReference>
<name>A0ABD3PU66_9STRA</name>
<evidence type="ECO:0000259" key="2">
    <source>
        <dbReference type="PROSITE" id="PS50940"/>
    </source>
</evidence>
<dbReference type="EMBL" id="JABMIG020000117">
    <property type="protein sequence ID" value="KAL3791129.1"/>
    <property type="molecule type" value="Genomic_DNA"/>
</dbReference>
<dbReference type="InterPro" id="IPR002557">
    <property type="entry name" value="Chitin-bd_dom"/>
</dbReference>